<protein>
    <submittedName>
        <fullName evidence="1">14528_t:CDS:1</fullName>
    </submittedName>
</protein>
<evidence type="ECO:0000313" key="2">
    <source>
        <dbReference type="Proteomes" id="UP000789405"/>
    </source>
</evidence>
<evidence type="ECO:0000313" key="1">
    <source>
        <dbReference type="EMBL" id="CAG8792603.1"/>
    </source>
</evidence>
<name>A0A9N9P5U7_9GLOM</name>
<accession>A0A9N9P5U7</accession>
<reference evidence="1" key="1">
    <citation type="submission" date="2021-06" db="EMBL/GenBank/DDBJ databases">
        <authorList>
            <person name="Kallberg Y."/>
            <person name="Tangrot J."/>
            <person name="Rosling A."/>
        </authorList>
    </citation>
    <scope>NUCLEOTIDE SEQUENCE</scope>
    <source>
        <strain evidence="1">MA453B</strain>
    </source>
</reference>
<comment type="caution">
    <text evidence="1">The sequence shown here is derived from an EMBL/GenBank/DDBJ whole genome shotgun (WGS) entry which is preliminary data.</text>
</comment>
<dbReference type="Proteomes" id="UP000789405">
    <property type="component" value="Unassembled WGS sequence"/>
</dbReference>
<feature type="non-terminal residue" evidence="1">
    <location>
        <position position="52"/>
    </location>
</feature>
<proteinExistence type="predicted"/>
<sequence length="52" mass="5995">MIKIPEIAKELKNNKHSKQQSANILISQFRKFYLQDSPFTTSFLPNINTALS</sequence>
<dbReference type="EMBL" id="CAJVPY010028406">
    <property type="protein sequence ID" value="CAG8792603.1"/>
    <property type="molecule type" value="Genomic_DNA"/>
</dbReference>
<organism evidence="1 2">
    <name type="scientific">Dentiscutata erythropus</name>
    <dbReference type="NCBI Taxonomy" id="1348616"/>
    <lineage>
        <taxon>Eukaryota</taxon>
        <taxon>Fungi</taxon>
        <taxon>Fungi incertae sedis</taxon>
        <taxon>Mucoromycota</taxon>
        <taxon>Glomeromycotina</taxon>
        <taxon>Glomeromycetes</taxon>
        <taxon>Diversisporales</taxon>
        <taxon>Gigasporaceae</taxon>
        <taxon>Dentiscutata</taxon>
    </lineage>
</organism>
<gene>
    <name evidence="1" type="ORF">DERYTH_LOCUS21732</name>
</gene>
<keyword evidence="2" id="KW-1185">Reference proteome</keyword>
<dbReference type="AlphaFoldDB" id="A0A9N9P5U7"/>
<dbReference type="OrthoDB" id="10495863at2759"/>